<dbReference type="RefSeq" id="WP_068376295.1">
    <property type="nucleotide sequence ID" value="NZ_LSNE01000005.1"/>
</dbReference>
<keyword evidence="3" id="KW-0238">DNA-binding</keyword>
<dbReference type="GO" id="GO:0003677">
    <property type="term" value="F:DNA binding"/>
    <property type="evidence" value="ECO:0007669"/>
    <property type="project" value="UniProtKB-KW"/>
</dbReference>
<dbReference type="EMBL" id="LSNE01000005">
    <property type="protein sequence ID" value="KXI29181.1"/>
    <property type="molecule type" value="Genomic_DNA"/>
</dbReference>
<evidence type="ECO:0000313" key="5">
    <source>
        <dbReference type="EMBL" id="KXI29181.1"/>
    </source>
</evidence>
<comment type="caution">
    <text evidence="5">The sequence shown here is derived from an EMBL/GenBank/DDBJ whole genome shotgun (WGS) entry which is preliminary data.</text>
</comment>
<sequence>MIEISKTEFEVMDALWQGYPASASDIIERLNQGKDWHEKTVKTLLSRLVTKQAIDYEKQQRSYLYFPLVEKSAYLANESTSIVSRLFAGRVAPLVAGFANSENLSRQDVNELKALIDQWEKDNG</sequence>
<organism evidence="5 6">
    <name type="scientific">Paraglaciecola hydrolytica</name>
    <dbReference type="NCBI Taxonomy" id="1799789"/>
    <lineage>
        <taxon>Bacteria</taxon>
        <taxon>Pseudomonadati</taxon>
        <taxon>Pseudomonadota</taxon>
        <taxon>Gammaproteobacteria</taxon>
        <taxon>Alteromonadales</taxon>
        <taxon>Alteromonadaceae</taxon>
        <taxon>Paraglaciecola</taxon>
    </lineage>
</organism>
<keyword evidence="6" id="KW-1185">Reference proteome</keyword>
<reference evidence="6" key="1">
    <citation type="submission" date="2016-02" db="EMBL/GenBank/DDBJ databases">
        <authorList>
            <person name="Schultz-Johansen M."/>
            <person name="Glaring M.A."/>
            <person name="Bech P.K."/>
            <person name="Stougaard P."/>
        </authorList>
    </citation>
    <scope>NUCLEOTIDE SEQUENCE [LARGE SCALE GENOMIC DNA]</scope>
    <source>
        <strain evidence="6">S66</strain>
    </source>
</reference>
<evidence type="ECO:0000256" key="2">
    <source>
        <dbReference type="ARBA" id="ARBA00023015"/>
    </source>
</evidence>
<dbReference type="PIRSF" id="PIRSF019455">
    <property type="entry name" value="CopR_AtkY"/>
    <property type="match status" value="1"/>
</dbReference>
<evidence type="ECO:0000256" key="1">
    <source>
        <dbReference type="ARBA" id="ARBA00011046"/>
    </source>
</evidence>
<evidence type="ECO:0000313" key="6">
    <source>
        <dbReference type="Proteomes" id="UP000070299"/>
    </source>
</evidence>
<dbReference type="InterPro" id="IPR036388">
    <property type="entry name" value="WH-like_DNA-bd_sf"/>
</dbReference>
<protein>
    <submittedName>
        <fullName evidence="5">CopY family transcriptional repressor</fullName>
    </submittedName>
</protein>
<name>A0A136A1T2_9ALTE</name>
<accession>A0A136A1T2</accession>
<dbReference type="STRING" id="1799789.AX660_13610"/>
<keyword evidence="2" id="KW-0805">Transcription regulation</keyword>
<dbReference type="AlphaFoldDB" id="A0A136A1T2"/>
<dbReference type="InterPro" id="IPR036390">
    <property type="entry name" value="WH_DNA-bd_sf"/>
</dbReference>
<comment type="similarity">
    <text evidence="1">Belongs to the BlaI transcriptional regulatory family.</text>
</comment>
<proteinExistence type="inferred from homology"/>
<gene>
    <name evidence="5" type="ORF">AX660_13610</name>
</gene>
<dbReference type="Proteomes" id="UP000070299">
    <property type="component" value="Unassembled WGS sequence"/>
</dbReference>
<dbReference type="OrthoDB" id="279010at2"/>
<dbReference type="InterPro" id="IPR005650">
    <property type="entry name" value="BlaI_family"/>
</dbReference>
<evidence type="ECO:0000256" key="4">
    <source>
        <dbReference type="ARBA" id="ARBA00023163"/>
    </source>
</evidence>
<keyword evidence="4" id="KW-0804">Transcription</keyword>
<dbReference type="Gene3D" id="1.10.4040.10">
    <property type="entry name" value="Penicillinase repressor domain"/>
    <property type="match status" value="1"/>
</dbReference>
<dbReference type="SUPFAM" id="SSF46785">
    <property type="entry name" value="Winged helix' DNA-binding domain"/>
    <property type="match status" value="1"/>
</dbReference>
<evidence type="ECO:0000256" key="3">
    <source>
        <dbReference type="ARBA" id="ARBA00023125"/>
    </source>
</evidence>
<dbReference type="GO" id="GO:0045892">
    <property type="term" value="P:negative regulation of DNA-templated transcription"/>
    <property type="evidence" value="ECO:0007669"/>
    <property type="project" value="InterPro"/>
</dbReference>
<dbReference type="Gene3D" id="1.10.10.10">
    <property type="entry name" value="Winged helix-like DNA-binding domain superfamily/Winged helix DNA-binding domain"/>
    <property type="match status" value="1"/>
</dbReference>
<dbReference type="Pfam" id="PF03965">
    <property type="entry name" value="Penicillinase_R"/>
    <property type="match status" value="1"/>
</dbReference>